<dbReference type="PROSITE" id="PS51625">
    <property type="entry name" value="SAM_MT_TRMB"/>
    <property type="match status" value="1"/>
</dbReference>
<feature type="binding site" evidence="13">
    <location>
        <begin position="93"/>
        <end position="94"/>
    </location>
    <ligand>
        <name>S-adenosyl-L-methionine</name>
        <dbReference type="ChEBI" id="CHEBI:59789"/>
    </ligand>
</feature>
<feature type="domain" description="Nicotinate/nicotinamide phosphoribosyltransferase" evidence="16">
    <location>
        <begin position="466"/>
        <end position="710"/>
    </location>
</feature>
<sequence length="712" mass="79988">MAKRKREQQPQEMPSEGLLPQKKFYRQRAHANPFSDHSLDYPESPRAIDWAPHYPAFAASGKVPEFADVGCGFGGLLIALAPQFPDTLMLGLEIRVQVSQYVQDRITALRVTNATQSSDSTPGFQNVSIVRANAMKFLPNYFTKHSLSALFFLFPDPHFKSRKHKARIISPTLLAEYAYVLRPGGIVYTITDVKDLHEWMREHLTNFPLFEPVDEDTLRKEGKGPIIDAVYHSTEEGKKVASNKGDKWLACFRRIEYTRFDAHCTAYIIGNPPASLSFPPPPPPFVTMAAPSAALAVPPSILDTDLYKLSMQQAVLKTFPDAQATYRFTNRNKATLFSRQCAERFRTAVSHFSFLALTQEEREWLQKACPFLEPSYLEFLSGFRYKPEQVDIQFVPADDQGDDNKGVSGQIYITITGPWVEAIMWEVPLMACLSETYFQTVDKDWDYEGQADLAFEKGKTLLSNGCAFSEFGTRRRRSYRTQEIVVENLVKASEATKGPGRLTGTSNVHLARLYDLEPIGTIAHEWFMGVAALRGYENANAKALKLWEEVYESSGTALIALTDTFTTSAFFQEFTEDGPRAQRWTGLRQDSGDPFTFGPRVKEVYESLGIDPATKLLVFSDSLSTEKAVKIREQCTSLGLAKASFGIGTHFTNDFKSLSSNRQEKSKALNIVIKLAQVDDKPCIKLSDDLTKTTGDKSTVDYVIDLYHLPKS</sequence>
<dbReference type="InterPro" id="IPR003358">
    <property type="entry name" value="tRNA_(Gua-N-7)_MeTrfase_Trmb"/>
</dbReference>
<feature type="binding site" evidence="13">
    <location>
        <position position="153"/>
    </location>
    <ligand>
        <name>S-adenosyl-L-methionine</name>
        <dbReference type="ChEBI" id="CHEBI:59789"/>
    </ligand>
</feature>
<dbReference type="Proteomes" id="UP000290288">
    <property type="component" value="Unassembled WGS sequence"/>
</dbReference>
<dbReference type="GO" id="GO:0005634">
    <property type="term" value="C:nucleus"/>
    <property type="evidence" value="ECO:0007669"/>
    <property type="project" value="UniProtKB-SubCell"/>
</dbReference>
<dbReference type="Pfam" id="PF02390">
    <property type="entry name" value="Methyltransf_4"/>
    <property type="match status" value="1"/>
</dbReference>
<comment type="PTM">
    <text evidence="14">Transiently phosphorylated on a His residue during the reaction cycle. Phosphorylation strongly increases the affinity for substrates and increases the rate of nicotinate D-ribonucleotide production. Dephosphorylation regenerates the low-affinity form of the enzyme, leading to product release.</text>
</comment>
<keyword evidence="8 13" id="KW-0949">S-adenosyl-L-methionine</keyword>
<dbReference type="NCBIfam" id="NF003704">
    <property type="entry name" value="PRK05321.1"/>
    <property type="match status" value="1"/>
</dbReference>
<organism evidence="18 19">
    <name type="scientific">Candolleomyces aberdarensis</name>
    <dbReference type="NCBI Taxonomy" id="2316362"/>
    <lineage>
        <taxon>Eukaryota</taxon>
        <taxon>Fungi</taxon>
        <taxon>Dikarya</taxon>
        <taxon>Basidiomycota</taxon>
        <taxon>Agaricomycotina</taxon>
        <taxon>Agaricomycetes</taxon>
        <taxon>Agaricomycetidae</taxon>
        <taxon>Agaricales</taxon>
        <taxon>Agaricineae</taxon>
        <taxon>Psathyrellaceae</taxon>
        <taxon>Candolleomyces</taxon>
    </lineage>
</organism>
<keyword evidence="19" id="KW-1185">Reference proteome</keyword>
<evidence type="ECO:0000256" key="8">
    <source>
        <dbReference type="ARBA" id="ARBA00022691"/>
    </source>
</evidence>
<name>A0A4Q2D9E3_9AGAR</name>
<dbReference type="InterPro" id="IPR006406">
    <property type="entry name" value="Nic_PRibTrfase"/>
</dbReference>
<feature type="binding site" evidence="13">
    <location>
        <position position="70"/>
    </location>
    <ligand>
        <name>S-adenosyl-L-methionine</name>
        <dbReference type="ChEBI" id="CHEBI:59789"/>
    </ligand>
</feature>
<evidence type="ECO:0000256" key="4">
    <source>
        <dbReference type="ARBA" id="ARBA00022555"/>
    </source>
</evidence>
<evidence type="ECO:0000256" key="14">
    <source>
        <dbReference type="RuleBase" id="RU003838"/>
    </source>
</evidence>
<evidence type="ECO:0000256" key="1">
    <source>
        <dbReference type="ARBA" id="ARBA00000142"/>
    </source>
</evidence>
<dbReference type="OrthoDB" id="193380at2759"/>
<evidence type="ECO:0000259" key="16">
    <source>
        <dbReference type="Pfam" id="PF04095"/>
    </source>
</evidence>
<dbReference type="SUPFAM" id="SSF53335">
    <property type="entry name" value="S-adenosyl-L-methionine-dependent methyltransferases"/>
    <property type="match status" value="1"/>
</dbReference>
<dbReference type="PANTHER" id="PTHR23417">
    <property type="entry name" value="3-DEOXY-D-MANNO-OCTULOSONIC-ACID TRANSFERASE/TRNA GUANINE-N 7 - -METHYLTRANSFERASE"/>
    <property type="match status" value="1"/>
</dbReference>
<evidence type="ECO:0000256" key="5">
    <source>
        <dbReference type="ARBA" id="ARBA00022603"/>
    </source>
</evidence>
<evidence type="ECO:0000256" key="3">
    <source>
        <dbReference type="ARBA" id="ARBA00010897"/>
    </source>
</evidence>
<keyword evidence="4 13" id="KW-0820">tRNA-binding</keyword>
<evidence type="ECO:0000313" key="18">
    <source>
        <dbReference type="EMBL" id="RXW15929.1"/>
    </source>
</evidence>
<dbReference type="CDD" id="cd02440">
    <property type="entry name" value="AdoMet_MTases"/>
    <property type="match status" value="1"/>
</dbReference>
<keyword evidence="5 13" id="KW-0489">Methyltransferase</keyword>
<dbReference type="Pfam" id="PF04095">
    <property type="entry name" value="NAPRTase"/>
    <property type="match status" value="1"/>
</dbReference>
<dbReference type="InterPro" id="IPR025763">
    <property type="entry name" value="Trm8_euk"/>
</dbReference>
<evidence type="ECO:0000259" key="17">
    <source>
        <dbReference type="Pfam" id="PF17767"/>
    </source>
</evidence>
<comment type="pathway">
    <text evidence="14">Cofactor biosynthesis; NAD(+) biosynthesis; nicotinate D-ribonucleotide from nicotinate: step 1/1.</text>
</comment>
<comment type="catalytic activity">
    <reaction evidence="1 13">
        <text>guanosine(46) in tRNA + S-adenosyl-L-methionine = N(7)-methylguanosine(46) in tRNA + S-adenosyl-L-homocysteine</text>
        <dbReference type="Rhea" id="RHEA:42708"/>
        <dbReference type="Rhea" id="RHEA-COMP:10188"/>
        <dbReference type="Rhea" id="RHEA-COMP:10189"/>
        <dbReference type="ChEBI" id="CHEBI:57856"/>
        <dbReference type="ChEBI" id="CHEBI:59789"/>
        <dbReference type="ChEBI" id="CHEBI:74269"/>
        <dbReference type="ChEBI" id="CHEBI:74480"/>
        <dbReference type="EC" id="2.1.1.33"/>
    </reaction>
</comment>
<comment type="catalytic activity">
    <reaction evidence="14">
        <text>5-phospho-alpha-D-ribose 1-diphosphate + nicotinate + ATP + H2O = nicotinate beta-D-ribonucleotide + ADP + phosphate + diphosphate</text>
        <dbReference type="Rhea" id="RHEA:36163"/>
        <dbReference type="ChEBI" id="CHEBI:15377"/>
        <dbReference type="ChEBI" id="CHEBI:30616"/>
        <dbReference type="ChEBI" id="CHEBI:32544"/>
        <dbReference type="ChEBI" id="CHEBI:33019"/>
        <dbReference type="ChEBI" id="CHEBI:43474"/>
        <dbReference type="ChEBI" id="CHEBI:57502"/>
        <dbReference type="ChEBI" id="CHEBI:58017"/>
        <dbReference type="ChEBI" id="CHEBI:456216"/>
        <dbReference type="EC" id="6.3.4.21"/>
    </reaction>
</comment>
<comment type="subcellular location">
    <subcellularLocation>
        <location evidence="2 13">Nucleus</location>
    </subcellularLocation>
</comment>
<protein>
    <recommendedName>
        <fullName evidence="13">tRNA (guanine-N(7)-)-methyltransferase</fullName>
        <ecNumber evidence="13">2.1.1.33</ecNumber>
    </recommendedName>
    <alternativeName>
        <fullName evidence="13">Transfer RNA methyltransferase 8</fullName>
    </alternativeName>
    <alternativeName>
        <fullName evidence="13">tRNA (guanine(46)-N(7))-methyltransferase</fullName>
    </alternativeName>
    <alternativeName>
        <fullName evidence="13">tRNA(m7G46)-methyltransferase</fullName>
    </alternativeName>
</protein>
<keyword evidence="14" id="KW-0436">Ligase</keyword>
<dbReference type="GO" id="GO:0008176">
    <property type="term" value="F:tRNA (guanine(46)-N7)-methyltransferase activity"/>
    <property type="evidence" value="ECO:0007669"/>
    <property type="project" value="UniProtKB-UniRule"/>
</dbReference>
<comment type="caution">
    <text evidence="18">The sequence shown here is derived from an EMBL/GenBank/DDBJ whole genome shotgun (WGS) entry which is preliminary data.</text>
</comment>
<dbReference type="Pfam" id="PF17767">
    <property type="entry name" value="NAPRTase_N"/>
    <property type="match status" value="1"/>
</dbReference>
<dbReference type="InterPro" id="IPR036068">
    <property type="entry name" value="Nicotinate_pribotase-like_C"/>
</dbReference>
<dbReference type="GO" id="GO:0106143">
    <property type="term" value="C:tRNA (m7G46) methyltransferase complex"/>
    <property type="evidence" value="ECO:0007669"/>
    <property type="project" value="UniProtKB-ARBA"/>
</dbReference>
<dbReference type="Gene3D" id="3.40.50.150">
    <property type="entry name" value="Vaccinia Virus protein VP39"/>
    <property type="match status" value="1"/>
</dbReference>
<dbReference type="InterPro" id="IPR041525">
    <property type="entry name" value="N/Namide_PRibTrfase"/>
</dbReference>
<dbReference type="AlphaFoldDB" id="A0A4Q2D9E3"/>
<keyword evidence="11 13" id="KW-0539">Nucleus</keyword>
<evidence type="ECO:0000256" key="10">
    <source>
        <dbReference type="ARBA" id="ARBA00022884"/>
    </source>
</evidence>
<evidence type="ECO:0000256" key="11">
    <source>
        <dbReference type="ARBA" id="ARBA00023242"/>
    </source>
</evidence>
<keyword evidence="7 13" id="KW-0808">Transferase</keyword>
<feature type="domain" description="Nicotinate phosphoribosyltransferase N-terminal" evidence="17">
    <location>
        <begin position="302"/>
        <end position="434"/>
    </location>
</feature>
<dbReference type="Gene3D" id="3.20.140.10">
    <property type="entry name" value="nicotinate phosphoribosyltransferase"/>
    <property type="match status" value="1"/>
</dbReference>
<comment type="similarity">
    <text evidence="13">Belongs to the class I-like SAM-binding methyltransferase superfamily. TrmB family.</text>
</comment>
<dbReference type="HAMAP" id="MF_00570">
    <property type="entry name" value="NAPRTase"/>
    <property type="match status" value="1"/>
</dbReference>
<keyword evidence="6 14" id="KW-0662">Pyridine nucleotide biosynthesis</keyword>
<dbReference type="InterPro" id="IPR029063">
    <property type="entry name" value="SAM-dependent_MTases_sf"/>
</dbReference>
<dbReference type="GO" id="GO:0009435">
    <property type="term" value="P:NAD+ biosynthetic process"/>
    <property type="evidence" value="ECO:0007669"/>
    <property type="project" value="UniProtKB-UniRule"/>
</dbReference>
<comment type="function">
    <text evidence="14">Catalyzes the synthesis of beta-nicotinate D-ribonucleotide from nicotinate and 5-phospho-D-ribose 1-phosphate at the expense of ATP.</text>
</comment>
<comment type="function">
    <text evidence="13">Catalyzes the formation of N(7)-methylguanine at position 46 (m7G46) in tRNA.</text>
</comment>
<gene>
    <name evidence="13" type="primary">TRM8</name>
    <name evidence="18" type="ORF">EST38_g9926</name>
</gene>
<reference evidence="18 19" key="1">
    <citation type="submission" date="2019-01" db="EMBL/GenBank/DDBJ databases">
        <title>Draft genome sequence of Psathyrella aberdarensis IHI B618.</title>
        <authorList>
            <person name="Buettner E."/>
            <person name="Kellner H."/>
        </authorList>
    </citation>
    <scope>NUCLEOTIDE SEQUENCE [LARGE SCALE GENOMIC DNA]</scope>
    <source>
        <strain evidence="18 19">IHI B618</strain>
    </source>
</reference>
<dbReference type="NCBIfam" id="TIGR00091">
    <property type="entry name" value="tRNA (guanosine(46)-N7)-methyltransferase TrmB"/>
    <property type="match status" value="1"/>
</dbReference>
<dbReference type="EMBL" id="SDEE01000493">
    <property type="protein sequence ID" value="RXW15929.1"/>
    <property type="molecule type" value="Genomic_DNA"/>
</dbReference>
<evidence type="ECO:0000256" key="2">
    <source>
        <dbReference type="ARBA" id="ARBA00004123"/>
    </source>
</evidence>
<comment type="pathway">
    <text evidence="12 13">tRNA modification; N(7)-methylguanine-tRNA biosynthesis.</text>
</comment>
<dbReference type="NCBIfam" id="TIGR01514">
    <property type="entry name" value="NAPRTase"/>
    <property type="match status" value="1"/>
</dbReference>
<keyword evidence="9 13" id="KW-0819">tRNA processing</keyword>
<comment type="subunit">
    <text evidence="13">Forms a complex with TRM82.</text>
</comment>
<proteinExistence type="inferred from homology"/>
<feature type="binding site" evidence="13">
    <location>
        <begin position="234"/>
        <end position="236"/>
    </location>
    <ligand>
        <name>S-adenosyl-L-methionine</name>
        <dbReference type="ChEBI" id="CHEBI:59789"/>
    </ligand>
</feature>
<evidence type="ECO:0000256" key="13">
    <source>
        <dbReference type="HAMAP-Rule" id="MF_03055"/>
    </source>
</evidence>
<feature type="region of interest" description="Disordered" evidence="15">
    <location>
        <begin position="1"/>
        <end position="22"/>
    </location>
</feature>
<evidence type="ECO:0000256" key="12">
    <source>
        <dbReference type="ARBA" id="ARBA00060552"/>
    </source>
</evidence>
<keyword evidence="10 13" id="KW-0694">RNA-binding</keyword>
<dbReference type="SUPFAM" id="SSF51690">
    <property type="entry name" value="Nicotinate/Quinolinate PRTase C-terminal domain-like"/>
    <property type="match status" value="1"/>
</dbReference>
<evidence type="ECO:0000256" key="15">
    <source>
        <dbReference type="SAM" id="MobiDB-lite"/>
    </source>
</evidence>
<feature type="active site" evidence="13">
    <location>
        <position position="156"/>
    </location>
</feature>
<dbReference type="InterPro" id="IPR040727">
    <property type="entry name" value="NAPRTase_N"/>
</dbReference>
<evidence type="ECO:0000256" key="9">
    <source>
        <dbReference type="ARBA" id="ARBA00022694"/>
    </source>
</evidence>
<dbReference type="EC" id="2.1.1.33" evidence="13"/>
<dbReference type="UniPathway" id="UPA00989"/>
<accession>A0A4Q2D9E3</accession>
<evidence type="ECO:0000256" key="6">
    <source>
        <dbReference type="ARBA" id="ARBA00022642"/>
    </source>
</evidence>
<dbReference type="GO" id="GO:0000049">
    <property type="term" value="F:tRNA binding"/>
    <property type="evidence" value="ECO:0007669"/>
    <property type="project" value="UniProtKB-UniRule"/>
</dbReference>
<dbReference type="PANTHER" id="PTHR23417:SF16">
    <property type="entry name" value="TRNA (GUANINE-N(7)-)-METHYLTRANSFERASE"/>
    <property type="match status" value="1"/>
</dbReference>
<feature type="binding site" evidence="13">
    <location>
        <begin position="133"/>
        <end position="134"/>
    </location>
    <ligand>
        <name>S-adenosyl-L-methionine</name>
        <dbReference type="ChEBI" id="CHEBI:59789"/>
    </ligand>
</feature>
<evidence type="ECO:0000256" key="7">
    <source>
        <dbReference type="ARBA" id="ARBA00022679"/>
    </source>
</evidence>
<comment type="similarity">
    <text evidence="3 14">Belongs to the NAPRTase family.</text>
</comment>
<dbReference type="UniPathway" id="UPA00253">
    <property type="reaction ID" value="UER00457"/>
</dbReference>
<dbReference type="GO" id="GO:0004516">
    <property type="term" value="F:nicotinate phosphoribosyltransferase activity"/>
    <property type="evidence" value="ECO:0007669"/>
    <property type="project" value="UniProtKB-UniRule"/>
</dbReference>
<evidence type="ECO:0000313" key="19">
    <source>
        <dbReference type="Proteomes" id="UP000290288"/>
    </source>
</evidence>
<dbReference type="STRING" id="2316362.A0A4Q2D9E3"/>
<dbReference type="HAMAP" id="MF_03055">
    <property type="entry name" value="tRNA_methyltr_TrmB_euk"/>
    <property type="match status" value="1"/>
</dbReference>
<dbReference type="SUPFAM" id="SSF54675">
    <property type="entry name" value="Nicotinate/Quinolinate PRTase N-terminal domain-like"/>
    <property type="match status" value="1"/>
</dbReference>
<dbReference type="FunFam" id="3.40.50.150:FF:000060">
    <property type="entry name" value="tRNA (guanine-N(7)-)-methyltransferase"/>
    <property type="match status" value="1"/>
</dbReference>